<reference evidence="22" key="1">
    <citation type="submission" date="2013-10" db="EMBL/GenBank/DDBJ databases">
        <title>Genomic analysis of the causative agents of coccidiosis in chickens.</title>
        <authorList>
            <person name="Reid A.J."/>
            <person name="Blake D."/>
            <person name="Billington K."/>
            <person name="Browne H."/>
            <person name="Dunn M."/>
            <person name="Hung S."/>
            <person name="Kawahara F."/>
            <person name="Miranda-Saavedra D."/>
            <person name="Mourier T."/>
            <person name="Nagra H."/>
            <person name="Otto T.D."/>
            <person name="Rawlings N."/>
            <person name="Sanchez A."/>
            <person name="Sanders M."/>
            <person name="Subramaniam C."/>
            <person name="Tay Y."/>
            <person name="Dear P."/>
            <person name="Doerig C."/>
            <person name="Gruber A."/>
            <person name="Parkinson J."/>
            <person name="Shirley M."/>
            <person name="Wan K.L."/>
            <person name="Berriman M."/>
            <person name="Tomley F."/>
            <person name="Pain A."/>
        </authorList>
    </citation>
    <scope>NUCLEOTIDE SEQUENCE [LARGE SCALE GENOMIC DNA]</scope>
    <source>
        <strain evidence="22">Houghton</strain>
    </source>
</reference>
<dbReference type="GO" id="GO:0005778">
    <property type="term" value="C:peroxisomal membrane"/>
    <property type="evidence" value="ECO:0007669"/>
    <property type="project" value="UniProtKB-SubCell"/>
</dbReference>
<dbReference type="InterPro" id="IPR025654">
    <property type="entry name" value="PEX2/10"/>
</dbReference>
<comment type="catalytic activity">
    <reaction evidence="16">
        <text>[E2 ubiquitin-conjugating enzyme]-S-ubiquitinyl-L-cysteine + [acceptor protein]-L-cysteine = [E2 ubiquitin-conjugating enzyme]-L-cysteine + [acceptor protein]-S-ubiquitinyl-L-cysteine.</text>
        <dbReference type="EC" id="2.3.2.36"/>
    </reaction>
</comment>
<evidence type="ECO:0000256" key="11">
    <source>
        <dbReference type="ARBA" id="ARBA00022927"/>
    </source>
</evidence>
<evidence type="ECO:0000259" key="21">
    <source>
        <dbReference type="PROSITE" id="PS50089"/>
    </source>
</evidence>
<evidence type="ECO:0000256" key="15">
    <source>
        <dbReference type="ARBA" id="ARBA00032511"/>
    </source>
</evidence>
<evidence type="ECO:0000256" key="20">
    <source>
        <dbReference type="SAM" id="MobiDB-lite"/>
    </source>
</evidence>
<comment type="similarity">
    <text evidence="3">Belongs to the pex2/pex10/pex12 family.</text>
</comment>
<dbReference type="PROSITE" id="PS50089">
    <property type="entry name" value="ZF_RING_2"/>
    <property type="match status" value="1"/>
</dbReference>
<feature type="coiled-coil region" evidence="19">
    <location>
        <begin position="377"/>
        <end position="406"/>
    </location>
</feature>
<keyword evidence="23" id="KW-1185">Reference proteome</keyword>
<keyword evidence="4" id="KW-0813">Transport</keyword>
<evidence type="ECO:0000256" key="16">
    <source>
        <dbReference type="ARBA" id="ARBA00034438"/>
    </source>
</evidence>
<comment type="pathway">
    <text evidence="2">Protein modification; protein ubiquitination.</text>
</comment>
<dbReference type="GO" id="GO:0061630">
    <property type="term" value="F:ubiquitin protein ligase activity"/>
    <property type="evidence" value="ECO:0007669"/>
    <property type="project" value="UniProtKB-EC"/>
</dbReference>
<evidence type="ECO:0000256" key="9">
    <source>
        <dbReference type="ARBA" id="ARBA00022786"/>
    </source>
</evidence>
<keyword evidence="9" id="KW-0833">Ubl conjugation pathway</keyword>
<feature type="compositionally biased region" description="Polar residues" evidence="20">
    <location>
        <begin position="120"/>
        <end position="140"/>
    </location>
</feature>
<keyword evidence="7" id="KW-0479">Metal-binding</keyword>
<organism evidence="22 23">
    <name type="scientific">Eimeria necatrix</name>
    <dbReference type="NCBI Taxonomy" id="51315"/>
    <lineage>
        <taxon>Eukaryota</taxon>
        <taxon>Sar</taxon>
        <taxon>Alveolata</taxon>
        <taxon>Apicomplexa</taxon>
        <taxon>Conoidasida</taxon>
        <taxon>Coccidia</taxon>
        <taxon>Eucoccidiorida</taxon>
        <taxon>Eimeriorina</taxon>
        <taxon>Eimeriidae</taxon>
        <taxon>Eimeria</taxon>
    </lineage>
</organism>
<dbReference type="RefSeq" id="XP_013434049.1">
    <property type="nucleotide sequence ID" value="XM_013578595.1"/>
</dbReference>
<keyword evidence="5" id="KW-0808">Transferase</keyword>
<evidence type="ECO:0000256" key="19">
    <source>
        <dbReference type="SAM" id="Coils"/>
    </source>
</evidence>
<dbReference type="GO" id="GO:0008270">
    <property type="term" value="F:zinc ion binding"/>
    <property type="evidence" value="ECO:0007669"/>
    <property type="project" value="UniProtKB-KW"/>
</dbReference>
<evidence type="ECO:0000256" key="4">
    <source>
        <dbReference type="ARBA" id="ARBA00022448"/>
    </source>
</evidence>
<dbReference type="InterPro" id="IPR001841">
    <property type="entry name" value="Znf_RING"/>
</dbReference>
<keyword evidence="10" id="KW-0862">Zinc</keyword>
<protein>
    <recommendedName>
        <fullName evidence="17">RING-type E3 ubiquitin transferase (cysteine targeting)</fullName>
        <ecNumber evidence="17">2.3.2.36</ecNumber>
    </recommendedName>
    <alternativeName>
        <fullName evidence="15">Peroxin-2</fullName>
    </alternativeName>
</protein>
<evidence type="ECO:0000256" key="18">
    <source>
        <dbReference type="PROSITE-ProRule" id="PRU00175"/>
    </source>
</evidence>
<keyword evidence="19" id="KW-0175">Coiled coil</keyword>
<evidence type="ECO:0000256" key="3">
    <source>
        <dbReference type="ARBA" id="ARBA00008704"/>
    </source>
</evidence>
<feature type="region of interest" description="Disordered" evidence="20">
    <location>
        <begin position="615"/>
        <end position="652"/>
    </location>
</feature>
<dbReference type="GeneID" id="25470958"/>
<dbReference type="GO" id="GO:0016558">
    <property type="term" value="P:protein import into peroxisome matrix"/>
    <property type="evidence" value="ECO:0007669"/>
    <property type="project" value="InterPro"/>
</dbReference>
<evidence type="ECO:0000256" key="5">
    <source>
        <dbReference type="ARBA" id="ARBA00022679"/>
    </source>
</evidence>
<dbReference type="InterPro" id="IPR017907">
    <property type="entry name" value="Znf_RING_CS"/>
</dbReference>
<feature type="region of interest" description="Disordered" evidence="20">
    <location>
        <begin position="99"/>
        <end position="147"/>
    </location>
</feature>
<dbReference type="Pfam" id="PF04757">
    <property type="entry name" value="Pex2_Pex12"/>
    <property type="match status" value="1"/>
</dbReference>
<dbReference type="PANTHER" id="PTHR48178:SF1">
    <property type="entry name" value="PEROXISOME BIOGENESIS FACTOR 2"/>
    <property type="match status" value="1"/>
</dbReference>
<keyword evidence="12" id="KW-1133">Transmembrane helix</keyword>
<evidence type="ECO:0000313" key="22">
    <source>
        <dbReference type="EMBL" id="CDJ65582.1"/>
    </source>
</evidence>
<feature type="coiled-coil region" evidence="19">
    <location>
        <begin position="535"/>
        <end position="562"/>
    </location>
</feature>
<comment type="subcellular location">
    <subcellularLocation>
        <location evidence="1">Peroxisome membrane</location>
        <topology evidence="1">Multi-pass membrane protein</topology>
    </subcellularLocation>
</comment>
<dbReference type="EMBL" id="HG723216">
    <property type="protein sequence ID" value="CDJ65582.1"/>
    <property type="molecule type" value="Genomic_DNA"/>
</dbReference>
<keyword evidence="11" id="KW-0653">Protein transport</keyword>
<dbReference type="OrthoDB" id="347466at2759"/>
<dbReference type="VEuPathDB" id="ToxoDB:ENH_00007690"/>
<dbReference type="PROSITE" id="PS00518">
    <property type="entry name" value="ZF_RING_1"/>
    <property type="match status" value="1"/>
</dbReference>
<evidence type="ECO:0000313" key="23">
    <source>
        <dbReference type="Proteomes" id="UP000030754"/>
    </source>
</evidence>
<dbReference type="Proteomes" id="UP000030754">
    <property type="component" value="Unassembled WGS sequence"/>
</dbReference>
<keyword evidence="13" id="KW-0472">Membrane</keyword>
<evidence type="ECO:0000256" key="10">
    <source>
        <dbReference type="ARBA" id="ARBA00022833"/>
    </source>
</evidence>
<proteinExistence type="inferred from homology"/>
<keyword evidence="6" id="KW-0812">Transmembrane</keyword>
<feature type="domain" description="RING-type" evidence="21">
    <location>
        <begin position="701"/>
        <end position="753"/>
    </location>
</feature>
<name>U6MN07_9EIME</name>
<evidence type="ECO:0000256" key="2">
    <source>
        <dbReference type="ARBA" id="ARBA00004906"/>
    </source>
</evidence>
<evidence type="ECO:0000256" key="1">
    <source>
        <dbReference type="ARBA" id="ARBA00004585"/>
    </source>
</evidence>
<dbReference type="AlphaFoldDB" id="U6MN07"/>
<dbReference type="PANTHER" id="PTHR48178">
    <property type="entry name" value="PEROXISOME BIOGENESIS FACTOR 2"/>
    <property type="match status" value="1"/>
</dbReference>
<sequence>MSSPTSFASSGGPSSGLMRAPSPESVPPREAAAPPGAPRNGLLCSPREEDTLRSLPSAPLPRLVVSPLWRGELLRPFGRLRQPKEFLFLKNVARRRKTAADMHQGALSGPVGAPHGAPLGSSSGGATETDSSGDSGNTEGSSGGHLPVARQRGAFTAAAAAAAGAAAVAAAGHTTLAEAAAAVGRRLLPRGVERAPQEASPTMPAQRVNQLDALRVDNEIVLLLQDLLLQCTRAAMPRLQQWQQELKLLLNIFLWSVSTARDRPTPGDLLQNVKYYGGEQLQQQELQRQQQRLQEMQQDPTVAPAAVQQQQRVLLHMMMKQQHSLLQQQPLPWGHKLGLLLLHVLLPYLYQLVRQLLHRKRQQQQAAIEQRIRRFNVAQALRRQRMQQQQLQQKKQQQKQQATEQQQWEMQQQLQLSRLLDAAAGAAVTRLTPAEQSLECLYRCCMLVDLLLSFLRFCFFFYFLYKGRHRSLGDWLLGVEMRHIHPSLRRSLSFELLQQQLYWLSVSHVLLLVVPHIDLLLLRRMLGQHVLSPARAAAVTSLQQLRQLLRKQQQQLLEQQQSPEMPNAQAAAEAADLPPLGIGQWCLLLLRSTKQQLTAALQDVGLLPHPLVTEEQQRQEQQVQQQEKQQKEAVEQTLMSPEPSNEVLKPALSPVSSLGPIAEATTAAELPPSAAPSPVLPSTPVSVIPEKPPQRQQKQQCVFCSKEPLLPFCSNKCPHVFCYWCVASHPDYRPGSWGYLDGDEEHQLHCPKCGVVIRRIVWRL</sequence>
<keyword evidence="14" id="KW-0576">Peroxisome</keyword>
<evidence type="ECO:0000256" key="14">
    <source>
        <dbReference type="ARBA" id="ARBA00023140"/>
    </source>
</evidence>
<feature type="compositionally biased region" description="Low complexity" evidence="20">
    <location>
        <begin position="682"/>
        <end position="691"/>
    </location>
</feature>
<feature type="region of interest" description="Disordered" evidence="20">
    <location>
        <begin position="1"/>
        <end position="57"/>
    </location>
</feature>
<evidence type="ECO:0000256" key="8">
    <source>
        <dbReference type="ARBA" id="ARBA00022771"/>
    </source>
</evidence>
<accession>U6MN07</accession>
<dbReference type="EC" id="2.3.2.36" evidence="17"/>
<evidence type="ECO:0000256" key="6">
    <source>
        <dbReference type="ARBA" id="ARBA00022692"/>
    </source>
</evidence>
<feature type="compositionally biased region" description="Polar residues" evidence="20">
    <location>
        <begin position="1"/>
        <end position="12"/>
    </location>
</feature>
<evidence type="ECO:0000256" key="12">
    <source>
        <dbReference type="ARBA" id="ARBA00022989"/>
    </source>
</evidence>
<keyword evidence="8 18" id="KW-0863">Zinc-finger</keyword>
<gene>
    <name evidence="22" type="ORF">ENH_00007690</name>
</gene>
<dbReference type="InterPro" id="IPR006845">
    <property type="entry name" value="Pex_N"/>
</dbReference>
<feature type="region of interest" description="Disordered" evidence="20">
    <location>
        <begin position="669"/>
        <end position="691"/>
    </location>
</feature>
<reference evidence="22" key="2">
    <citation type="submission" date="2013-10" db="EMBL/GenBank/DDBJ databases">
        <authorList>
            <person name="Aslett M."/>
        </authorList>
    </citation>
    <scope>NUCLEOTIDE SEQUENCE [LARGE SCALE GENOMIC DNA]</scope>
    <source>
        <strain evidence="22">Houghton</strain>
    </source>
</reference>
<evidence type="ECO:0000256" key="13">
    <source>
        <dbReference type="ARBA" id="ARBA00023136"/>
    </source>
</evidence>
<evidence type="ECO:0000256" key="17">
    <source>
        <dbReference type="ARBA" id="ARBA00034523"/>
    </source>
</evidence>
<evidence type="ECO:0000256" key="7">
    <source>
        <dbReference type="ARBA" id="ARBA00022723"/>
    </source>
</evidence>